<dbReference type="InterPro" id="IPR011990">
    <property type="entry name" value="TPR-like_helical_dom_sf"/>
</dbReference>
<dbReference type="Pfam" id="PF03704">
    <property type="entry name" value="BTAD"/>
    <property type="match status" value="1"/>
</dbReference>
<keyword evidence="3 5" id="KW-0238">DNA-binding</keyword>
<organism evidence="7 8">
    <name type="scientific">Intrasporangium oryzae NRRL B-24470</name>
    <dbReference type="NCBI Taxonomy" id="1386089"/>
    <lineage>
        <taxon>Bacteria</taxon>
        <taxon>Bacillati</taxon>
        <taxon>Actinomycetota</taxon>
        <taxon>Actinomycetes</taxon>
        <taxon>Micrococcales</taxon>
        <taxon>Intrasporangiaceae</taxon>
        <taxon>Intrasporangium</taxon>
    </lineage>
</organism>
<dbReference type="Gene3D" id="1.25.40.10">
    <property type="entry name" value="Tetratricopeptide repeat domain"/>
    <property type="match status" value="1"/>
</dbReference>
<evidence type="ECO:0000313" key="7">
    <source>
        <dbReference type="EMBL" id="EWT00269.1"/>
    </source>
</evidence>
<evidence type="ECO:0000313" key="8">
    <source>
        <dbReference type="Proteomes" id="UP000019489"/>
    </source>
</evidence>
<feature type="DNA-binding region" description="OmpR/PhoB-type" evidence="5">
    <location>
        <begin position="1"/>
        <end position="98"/>
    </location>
</feature>
<dbReference type="Pfam" id="PF13191">
    <property type="entry name" value="AAA_16"/>
    <property type="match status" value="1"/>
</dbReference>
<keyword evidence="4" id="KW-0804">Transcription</keyword>
<dbReference type="InterPro" id="IPR027417">
    <property type="entry name" value="P-loop_NTPase"/>
</dbReference>
<feature type="domain" description="OmpR/PhoB-type" evidence="6">
    <location>
        <begin position="1"/>
        <end position="98"/>
    </location>
</feature>
<dbReference type="SUPFAM" id="SSF46894">
    <property type="entry name" value="C-terminal effector domain of the bipartite response regulators"/>
    <property type="match status" value="1"/>
</dbReference>
<dbReference type="eggNOG" id="COG3899">
    <property type="taxonomic scope" value="Bacteria"/>
</dbReference>
<dbReference type="InterPro" id="IPR036388">
    <property type="entry name" value="WH-like_DNA-bd_sf"/>
</dbReference>
<comment type="caution">
    <text evidence="7">The sequence shown here is derived from an EMBL/GenBank/DDBJ whole genome shotgun (WGS) entry which is preliminary data.</text>
</comment>
<name>W9G8R9_9MICO</name>
<evidence type="ECO:0000256" key="4">
    <source>
        <dbReference type="ARBA" id="ARBA00023163"/>
    </source>
</evidence>
<dbReference type="SMART" id="SM01043">
    <property type="entry name" value="BTAD"/>
    <property type="match status" value="1"/>
</dbReference>
<dbReference type="InterPro" id="IPR003593">
    <property type="entry name" value="AAA+_ATPase"/>
</dbReference>
<protein>
    <recommendedName>
        <fullName evidence="6">OmpR/PhoB-type domain-containing protein</fullName>
    </recommendedName>
</protein>
<dbReference type="PATRIC" id="fig|1386089.3.peg.3526"/>
<dbReference type="Pfam" id="PF00486">
    <property type="entry name" value="Trans_reg_C"/>
    <property type="match status" value="1"/>
</dbReference>
<reference evidence="7 8" key="1">
    <citation type="submission" date="2013-08" db="EMBL/GenBank/DDBJ databases">
        <title>Intrasporangium oryzae NRRL B-24470.</title>
        <authorList>
            <person name="Liu H."/>
            <person name="Wang G."/>
        </authorList>
    </citation>
    <scope>NUCLEOTIDE SEQUENCE [LARGE SCALE GENOMIC DNA]</scope>
    <source>
        <strain evidence="7 8">NRRL B-24470</strain>
    </source>
</reference>
<dbReference type="PROSITE" id="PS51755">
    <property type="entry name" value="OMPR_PHOB"/>
    <property type="match status" value="1"/>
</dbReference>
<keyword evidence="2" id="KW-0805">Transcription regulation</keyword>
<dbReference type="CDD" id="cd15831">
    <property type="entry name" value="BTAD"/>
    <property type="match status" value="1"/>
</dbReference>
<dbReference type="AlphaFoldDB" id="W9G8R9"/>
<dbReference type="InterPro" id="IPR005158">
    <property type="entry name" value="BTAD"/>
</dbReference>
<dbReference type="Gene3D" id="1.10.10.10">
    <property type="entry name" value="Winged helix-like DNA-binding domain superfamily/Winged helix DNA-binding domain"/>
    <property type="match status" value="1"/>
</dbReference>
<proteinExistence type="inferred from homology"/>
<dbReference type="RefSeq" id="WP_034808770.1">
    <property type="nucleotide sequence ID" value="NZ_AWSA01000049.1"/>
</dbReference>
<sequence length="1132" mass="119790">MRARVFGDLEMAATSGEPAALGGRLPRALLGVLLAAEGRSVSTERIIDQLWGEAPPPNVLATLQVHVARLRRALEPDRDARAPARLLVTRPAGYAVELPRDAVDAWAFEDLLGRAAAGPGRAAEPLLVQALALYRGPAYPGLHDVPLLLSEATRLDELRLQATERLWLGRIEQGRADEAIPPLSALADEHPTREGLSALLVRALYASGRQAEALAALRRVRDHLADELGIDPGEELRELEAAVLRQDASLLPRDRSLTLGAGRAAAQTDSTASGSAAVDSAAAASAPVDSVRVEVVPLPAPDPGSSLAGRREVLAATDTLVASAASGSGRVLLVVGEPGIGKTRLCAAVAQQAEAAGLRVSTGTWDPDGCPPLWGWTTALAGLGHGDLAHGVTPGPDSASVVFRLAEDIATALAEQPTCLVLDDIQWADADSQRLLVRMADLAGSLPVLLVVTSRDGLAEDSPAQATMAALARSGVERVSLEGLGVPEVRDLVTDLLGLAVDEEQTALLHERAAGNPFYVIELARYLSTQGALTDVTHEAWTSVPHGVRDTVRHRVGSLAASVGRALAMASVLGRHVDLDVLEAMWDAPLEALDQALDESIAAGLLAETGAGRLEFTHALVRDALYSDIAPLTRRRWHAEAAIALERLRAGHLDQHVASVAEHYRLAGPAQVRPAWLHTQRAAELAARSGAHDDSARLLTVAAQLQASDPLCQPAERRQLELARGTALRRSGRIASAWDPLQSVARSHLAEGDAVAAARALLVVTEQVMWSWRTAHVADEEAIALWLRVLDALPGSELGLRARCLAALSVETMHDPPGGRCGSWVEESMALARRSGDLTALCDVLHIVLNPLRRPDLAGRRLAAADELVALTARQGDEPSLAVALTKRALSHSTFARPDAALADLRRALPIATRHHVAPALMAIHYGQAVLALAAGDHEACETSLLAGESVQRSLFMAGAGMGALVRATSLLVRGEAEAAYDLSADGRVHPALDALPLLCLTRSGRASDVRELVGPWQEQPELPFDYLWLTGTVLRALLWSELGDAEAAAELHVTLLAYADRIADGAMAATFAGSVEHALAVTALASGQPDVSRAHAEQALDLHRRLGWREWETASEQVLGQARGESWSPTG</sequence>
<dbReference type="GO" id="GO:0003677">
    <property type="term" value="F:DNA binding"/>
    <property type="evidence" value="ECO:0007669"/>
    <property type="project" value="UniProtKB-UniRule"/>
</dbReference>
<dbReference type="eggNOG" id="COG3629">
    <property type="taxonomic scope" value="Bacteria"/>
</dbReference>
<evidence type="ECO:0000259" key="6">
    <source>
        <dbReference type="PROSITE" id="PS51755"/>
    </source>
</evidence>
<dbReference type="InterPro" id="IPR051677">
    <property type="entry name" value="AfsR-DnrI-RedD_regulator"/>
</dbReference>
<dbReference type="SUPFAM" id="SSF48452">
    <property type="entry name" value="TPR-like"/>
    <property type="match status" value="1"/>
</dbReference>
<dbReference type="SMART" id="SM00862">
    <property type="entry name" value="Trans_reg_C"/>
    <property type="match status" value="1"/>
</dbReference>
<dbReference type="Proteomes" id="UP000019489">
    <property type="component" value="Unassembled WGS sequence"/>
</dbReference>
<dbReference type="STRING" id="1386089.N865_12995"/>
<dbReference type="InterPro" id="IPR016032">
    <property type="entry name" value="Sig_transdc_resp-reg_C-effctor"/>
</dbReference>
<gene>
    <name evidence="7" type="ORF">N865_12995</name>
</gene>
<evidence type="ECO:0000256" key="1">
    <source>
        <dbReference type="ARBA" id="ARBA00005820"/>
    </source>
</evidence>
<dbReference type="GO" id="GO:0006355">
    <property type="term" value="P:regulation of DNA-templated transcription"/>
    <property type="evidence" value="ECO:0007669"/>
    <property type="project" value="InterPro"/>
</dbReference>
<evidence type="ECO:0000256" key="3">
    <source>
        <dbReference type="ARBA" id="ARBA00023125"/>
    </source>
</evidence>
<accession>W9G8R9</accession>
<dbReference type="PANTHER" id="PTHR35807">
    <property type="entry name" value="TRANSCRIPTIONAL REGULATOR REDD-RELATED"/>
    <property type="match status" value="1"/>
</dbReference>
<dbReference type="SMART" id="SM00382">
    <property type="entry name" value="AAA"/>
    <property type="match status" value="1"/>
</dbReference>
<dbReference type="Gene3D" id="3.40.50.300">
    <property type="entry name" value="P-loop containing nucleotide triphosphate hydrolases"/>
    <property type="match status" value="1"/>
</dbReference>
<evidence type="ECO:0000256" key="5">
    <source>
        <dbReference type="PROSITE-ProRule" id="PRU01091"/>
    </source>
</evidence>
<keyword evidence="8" id="KW-1185">Reference proteome</keyword>
<dbReference type="OrthoDB" id="3691954at2"/>
<comment type="similarity">
    <text evidence="1">Belongs to the AfsR/DnrI/RedD regulatory family.</text>
</comment>
<evidence type="ECO:0000256" key="2">
    <source>
        <dbReference type="ARBA" id="ARBA00023015"/>
    </source>
</evidence>
<dbReference type="InterPro" id="IPR001867">
    <property type="entry name" value="OmpR/PhoB-type_DNA-bd"/>
</dbReference>
<dbReference type="InterPro" id="IPR041664">
    <property type="entry name" value="AAA_16"/>
</dbReference>
<dbReference type="PANTHER" id="PTHR35807:SF1">
    <property type="entry name" value="TRANSCRIPTIONAL REGULATOR REDD"/>
    <property type="match status" value="1"/>
</dbReference>
<dbReference type="GO" id="GO:0000160">
    <property type="term" value="P:phosphorelay signal transduction system"/>
    <property type="evidence" value="ECO:0007669"/>
    <property type="project" value="InterPro"/>
</dbReference>
<dbReference type="SUPFAM" id="SSF52540">
    <property type="entry name" value="P-loop containing nucleoside triphosphate hydrolases"/>
    <property type="match status" value="1"/>
</dbReference>
<dbReference type="EMBL" id="AWSA01000049">
    <property type="protein sequence ID" value="EWT00269.1"/>
    <property type="molecule type" value="Genomic_DNA"/>
</dbReference>